<dbReference type="SUPFAM" id="SSF48208">
    <property type="entry name" value="Six-hairpin glycosidases"/>
    <property type="match status" value="1"/>
</dbReference>
<dbReference type="PANTHER" id="PTHR40469">
    <property type="entry name" value="SECRETED GLYCOSYL HYDROLASE"/>
    <property type="match status" value="1"/>
</dbReference>
<evidence type="ECO:0000259" key="5">
    <source>
        <dbReference type="Pfam" id="PF02927"/>
    </source>
</evidence>
<dbReference type="Proteomes" id="UP000182257">
    <property type="component" value="Unassembled WGS sequence"/>
</dbReference>
<evidence type="ECO:0000313" key="8">
    <source>
        <dbReference type="Proteomes" id="UP000182257"/>
    </source>
</evidence>
<dbReference type="Pfam" id="PF02927">
    <property type="entry name" value="CelD_N"/>
    <property type="match status" value="1"/>
</dbReference>
<name>A0A1H3X451_XYLRU</name>
<dbReference type="InterPro" id="IPR029010">
    <property type="entry name" value="ThuA-like"/>
</dbReference>
<feature type="domain" description="Glycoside hydrolase family 9" evidence="4">
    <location>
        <begin position="517"/>
        <end position="895"/>
    </location>
</feature>
<evidence type="ECO:0000256" key="3">
    <source>
        <dbReference type="ARBA" id="ARBA00023326"/>
    </source>
</evidence>
<keyword evidence="3" id="KW-0624">Polysaccharide degradation</keyword>
<dbReference type="Pfam" id="PF06283">
    <property type="entry name" value="ThuA"/>
    <property type="match status" value="1"/>
</dbReference>
<dbReference type="InterPro" id="IPR013783">
    <property type="entry name" value="Ig-like_fold"/>
</dbReference>
<dbReference type="InterPro" id="IPR008928">
    <property type="entry name" value="6-hairpin_glycosidase_sf"/>
</dbReference>
<protein>
    <submittedName>
        <fullName evidence="7">N-terminal ig-like domain of cellulase</fullName>
    </submittedName>
</protein>
<dbReference type="AlphaFoldDB" id="A0A1H3X451"/>
<dbReference type="Gene3D" id="1.50.10.10">
    <property type="match status" value="1"/>
</dbReference>
<dbReference type="Gene3D" id="2.60.40.10">
    <property type="entry name" value="Immunoglobulins"/>
    <property type="match status" value="1"/>
</dbReference>
<dbReference type="EMBL" id="FNRF01000001">
    <property type="protein sequence ID" value="SDZ93392.1"/>
    <property type="molecule type" value="Genomic_DNA"/>
</dbReference>
<feature type="domain" description="ThuA-like" evidence="6">
    <location>
        <begin position="29"/>
        <end position="251"/>
    </location>
</feature>
<dbReference type="InterPro" id="IPR004197">
    <property type="entry name" value="Cellulase_Ig-like"/>
</dbReference>
<dbReference type="InterPro" id="IPR012341">
    <property type="entry name" value="6hp_glycosidase-like_sf"/>
</dbReference>
<sequence>MKTILVRRWAWIVLVLLCHMIDLMAAQKRVLVLAELGGQHDAFTQTGLRWLHQQAEEMNFSITELDDCNKLQAGDIAQYDLVVQLNYPPYVWSQVAMKEFEQAIDKGTVAWIGFHHASLLGEFDGYPMWLWFSDFLGSIRFQNYIAEKADGQVIVEDPGHPVMSGVNPKFLIKEDEWYTYDQTPRRHVHVLASVDENTYHPASGVKMGDHPVIWTNLSKPARNVYFQIGHSASLFDNPDFVRMFTNALLWVLNRPMKCYAEASLESEMKAQPIVASKMINGKWVLALPVSTGKRAIGPKDDPDYAIYGTSSITIPLNNHNLEDWNRISFDIRTDLDAGIANVNVAVDSHPYSGGGAHLVNVEKKVWQHVIYQIEEMPRKEVTDIRLYTDIKGRNLSKQDSIHYEIRNMQLERVAQPEQTAGWQVAPGKMAYSMSGYFTMGPKTALVAGQGGNFKLIDEQTHRVVFQGTTQVVPSTLNSQLAVIDFSDFQREGIYSLVLDDLHSAPFPISRHALDGTMWKTLNFIRCQRCGDVVDGIHARCHTDVFCDHNGQPFSYGGGWHDAGDLSQQTLQTGDVTFALLEAYQVCKQLHPQLAERLLDEAQHGLRQLMNTRMGDGWRASSIGLLHWTDGIAGTEDDIHTVRKQHHAFDNYLYAAYEAYASLQLNDEQLKQVAIEDFGFADSQFLVHGLDTFKIKMEHTYGMPESIWMAAASWSASMLYQLTGEKIYADKAAQYIHYTLMCQEQSGEMAGYFYRDSTHQSIVHFMHQSREQLPIQALVALCESQRQHQDFHHWQYALTLYGQYLKKIMKVTLPYGMIPSGIYQDQSVRRFPLWTDIFDGNEALILASGKAAALCGRFLDDQELSDIAIEQLYWTLGKNPFCQSLMYGEGHRYPSQDSFSSGEIVGEMPVGIRAIVDKDMPYFPMTNNACYKEVWLTSAGKWLSLLAELMKL</sequence>
<dbReference type="SUPFAM" id="SSF81296">
    <property type="entry name" value="E set domains"/>
    <property type="match status" value="1"/>
</dbReference>
<dbReference type="GO" id="GO:0008810">
    <property type="term" value="F:cellulase activity"/>
    <property type="evidence" value="ECO:0007669"/>
    <property type="project" value="InterPro"/>
</dbReference>
<accession>A0A1H3X451</accession>
<proteinExistence type="inferred from homology"/>
<dbReference type="InterPro" id="IPR029062">
    <property type="entry name" value="Class_I_gatase-like"/>
</dbReference>
<dbReference type="RefSeq" id="WP_081352785.1">
    <property type="nucleotide sequence ID" value="NZ_FNRF01000001.1"/>
</dbReference>
<comment type="similarity">
    <text evidence="1">Belongs to the glycosyl hydrolase 9 (cellulase E) family.</text>
</comment>
<feature type="domain" description="Cellulase Ig-like" evidence="5">
    <location>
        <begin position="435"/>
        <end position="501"/>
    </location>
</feature>
<dbReference type="InterPro" id="IPR014756">
    <property type="entry name" value="Ig_E-set"/>
</dbReference>
<evidence type="ECO:0000256" key="2">
    <source>
        <dbReference type="ARBA" id="ARBA00023277"/>
    </source>
</evidence>
<keyword evidence="2" id="KW-0119">Carbohydrate metabolism</keyword>
<evidence type="ECO:0000259" key="6">
    <source>
        <dbReference type="Pfam" id="PF06283"/>
    </source>
</evidence>
<evidence type="ECO:0000313" key="7">
    <source>
        <dbReference type="EMBL" id="SDZ93392.1"/>
    </source>
</evidence>
<evidence type="ECO:0000256" key="1">
    <source>
        <dbReference type="ARBA" id="ARBA00007072"/>
    </source>
</evidence>
<dbReference type="Gene3D" id="3.40.50.880">
    <property type="match status" value="1"/>
</dbReference>
<dbReference type="CDD" id="cd02850">
    <property type="entry name" value="E_set_Cellulase_N"/>
    <property type="match status" value="1"/>
</dbReference>
<evidence type="ECO:0000259" key="4">
    <source>
        <dbReference type="Pfam" id="PF00759"/>
    </source>
</evidence>
<dbReference type="PANTHER" id="PTHR40469:SF2">
    <property type="entry name" value="GALACTOSE-BINDING DOMAIN-LIKE SUPERFAMILY PROTEIN"/>
    <property type="match status" value="1"/>
</dbReference>
<reference evidence="7 8" key="1">
    <citation type="submission" date="2016-10" db="EMBL/GenBank/DDBJ databases">
        <authorList>
            <person name="de Groot N.N."/>
        </authorList>
    </citation>
    <scope>NUCLEOTIDE SEQUENCE [LARGE SCALE GENOMIC DNA]</scope>
    <source>
        <strain evidence="7 8">D31d</strain>
    </source>
</reference>
<dbReference type="InterPro" id="IPR001701">
    <property type="entry name" value="Glyco_hydro_9"/>
</dbReference>
<dbReference type="GO" id="GO:0000272">
    <property type="term" value="P:polysaccharide catabolic process"/>
    <property type="evidence" value="ECO:0007669"/>
    <property type="project" value="UniProtKB-KW"/>
</dbReference>
<dbReference type="Pfam" id="PF00759">
    <property type="entry name" value="Glyco_hydro_9"/>
    <property type="match status" value="1"/>
</dbReference>
<gene>
    <name evidence="7" type="ORF">SAMN05216462_0034</name>
</gene>
<dbReference type="SUPFAM" id="SSF52317">
    <property type="entry name" value="Class I glutamine amidotransferase-like"/>
    <property type="match status" value="1"/>
</dbReference>
<dbReference type="OrthoDB" id="9808897at2"/>
<organism evidence="7 8">
    <name type="scientific">Xylanibacter ruminicola</name>
    <name type="common">Prevotella ruminicola</name>
    <dbReference type="NCBI Taxonomy" id="839"/>
    <lineage>
        <taxon>Bacteria</taxon>
        <taxon>Pseudomonadati</taxon>
        <taxon>Bacteroidota</taxon>
        <taxon>Bacteroidia</taxon>
        <taxon>Bacteroidales</taxon>
        <taxon>Prevotellaceae</taxon>
        <taxon>Xylanibacter</taxon>
    </lineage>
</organism>